<dbReference type="EMBL" id="BAAADV010000003">
    <property type="protein sequence ID" value="GAA0673611.1"/>
    <property type="molecule type" value="Genomic_DNA"/>
</dbReference>
<dbReference type="InterPro" id="IPR058293">
    <property type="entry name" value="DUF7987"/>
</dbReference>
<evidence type="ECO:0000256" key="2">
    <source>
        <dbReference type="SAM" id="Phobius"/>
    </source>
</evidence>
<reference evidence="3 4" key="1">
    <citation type="journal article" date="2019" name="Int. J. Syst. Evol. Microbiol.">
        <title>The Global Catalogue of Microorganisms (GCM) 10K type strain sequencing project: providing services to taxonomists for standard genome sequencing and annotation.</title>
        <authorList>
            <consortium name="The Broad Institute Genomics Platform"/>
            <consortium name="The Broad Institute Genome Sequencing Center for Infectious Disease"/>
            <person name="Wu L."/>
            <person name="Ma J."/>
        </authorList>
    </citation>
    <scope>NUCLEOTIDE SEQUENCE [LARGE SCALE GENOMIC DNA]</scope>
    <source>
        <strain evidence="3 4">JCM 16328</strain>
    </source>
</reference>
<gene>
    <name evidence="3" type="ORF">GCM10009020_20870</name>
</gene>
<protein>
    <submittedName>
        <fullName evidence="3">Uncharacterized protein</fullName>
    </submittedName>
</protein>
<name>A0AAV3T9P0_9EURY</name>
<feature type="transmembrane region" description="Helical" evidence="2">
    <location>
        <begin position="29"/>
        <end position="47"/>
    </location>
</feature>
<keyword evidence="2" id="KW-0472">Membrane</keyword>
<dbReference type="Pfam" id="PF25949">
    <property type="entry name" value="DUF7987"/>
    <property type="match status" value="1"/>
</dbReference>
<evidence type="ECO:0000313" key="3">
    <source>
        <dbReference type="EMBL" id="GAA0673611.1"/>
    </source>
</evidence>
<organism evidence="3 4">
    <name type="scientific">Natronoarchaeum mannanilyticum</name>
    <dbReference type="NCBI Taxonomy" id="926360"/>
    <lineage>
        <taxon>Archaea</taxon>
        <taxon>Methanobacteriati</taxon>
        <taxon>Methanobacteriota</taxon>
        <taxon>Stenosarchaea group</taxon>
        <taxon>Halobacteria</taxon>
        <taxon>Halobacteriales</taxon>
        <taxon>Natronoarchaeaceae</taxon>
    </lineage>
</organism>
<evidence type="ECO:0000256" key="1">
    <source>
        <dbReference type="SAM" id="MobiDB-lite"/>
    </source>
</evidence>
<proteinExistence type="predicted"/>
<dbReference type="RefSeq" id="WP_343773945.1">
    <property type="nucleotide sequence ID" value="NZ_BAAADV010000003.1"/>
</dbReference>
<feature type="region of interest" description="Disordered" evidence="1">
    <location>
        <begin position="57"/>
        <end position="85"/>
    </location>
</feature>
<evidence type="ECO:0000313" key="4">
    <source>
        <dbReference type="Proteomes" id="UP001500420"/>
    </source>
</evidence>
<keyword evidence="4" id="KW-1185">Reference proteome</keyword>
<feature type="transmembrane region" description="Helical" evidence="2">
    <location>
        <begin position="7"/>
        <end position="23"/>
    </location>
</feature>
<dbReference type="AlphaFoldDB" id="A0AAV3T9P0"/>
<keyword evidence="2" id="KW-1133">Transmembrane helix</keyword>
<keyword evidence="2" id="KW-0812">Transmembrane</keyword>
<comment type="caution">
    <text evidence="3">The sequence shown here is derived from an EMBL/GenBank/DDBJ whole genome shotgun (WGS) entry which is preliminary data.</text>
</comment>
<dbReference type="Proteomes" id="UP001500420">
    <property type="component" value="Unassembled WGS sequence"/>
</dbReference>
<accession>A0AAV3T9P0</accession>
<sequence length="85" mass="8717">MPTSETIVTNASVAIAVGLWFAAQSYVTPLLQVAILATIGVVLPAIYRRLAASAAQYPTQPGVEPVPGRTPSQSSDAAPDPTPAD</sequence>